<proteinExistence type="predicted"/>
<dbReference type="InterPro" id="IPR027791">
    <property type="entry name" value="Galactosyl_T_C"/>
</dbReference>
<dbReference type="SUPFAM" id="SSF53448">
    <property type="entry name" value="Nucleotide-diphospho-sugar transferases"/>
    <property type="match status" value="1"/>
</dbReference>
<accession>A0ABQ6PUA2</accession>
<evidence type="ECO:0000256" key="1">
    <source>
        <dbReference type="ARBA" id="ARBA00022679"/>
    </source>
</evidence>
<dbReference type="Proteomes" id="UP001338309">
    <property type="component" value="Unassembled WGS sequence"/>
</dbReference>
<protein>
    <recommendedName>
        <fullName evidence="6">Glycosyltransferase family 2 protein</fullName>
    </recommendedName>
</protein>
<evidence type="ECO:0008006" key="6">
    <source>
        <dbReference type="Google" id="ProtNLM"/>
    </source>
</evidence>
<dbReference type="InterPro" id="IPR050834">
    <property type="entry name" value="Glycosyltransf_2"/>
</dbReference>
<dbReference type="InterPro" id="IPR001173">
    <property type="entry name" value="Glyco_trans_2-like"/>
</dbReference>
<reference evidence="4 5" key="1">
    <citation type="submission" date="2023-08" db="EMBL/GenBank/DDBJ databases">
        <title>Draft genome sequence of Algoriphagus confluentis.</title>
        <authorList>
            <person name="Takatani N."/>
            <person name="Hosokawa M."/>
            <person name="Sawabe T."/>
        </authorList>
    </citation>
    <scope>NUCLEOTIDE SEQUENCE [LARGE SCALE GENOMIC DNA]</scope>
    <source>
        <strain evidence="4 5">NBRC 111222</strain>
    </source>
</reference>
<dbReference type="RefSeq" id="WP_338226314.1">
    <property type="nucleotide sequence ID" value="NZ_BTPD01000020.1"/>
</dbReference>
<dbReference type="Gene3D" id="3.90.550.10">
    <property type="entry name" value="Spore Coat Polysaccharide Biosynthesis Protein SpsA, Chain A"/>
    <property type="match status" value="1"/>
</dbReference>
<feature type="domain" description="Galactosyltransferase C-terminal" evidence="3">
    <location>
        <begin position="155"/>
        <end position="204"/>
    </location>
</feature>
<organism evidence="4 5">
    <name type="scientific">Algoriphagus confluentis</name>
    <dbReference type="NCBI Taxonomy" id="1697556"/>
    <lineage>
        <taxon>Bacteria</taxon>
        <taxon>Pseudomonadati</taxon>
        <taxon>Bacteroidota</taxon>
        <taxon>Cytophagia</taxon>
        <taxon>Cytophagales</taxon>
        <taxon>Cyclobacteriaceae</taxon>
        <taxon>Algoriphagus</taxon>
    </lineage>
</organism>
<evidence type="ECO:0000259" key="2">
    <source>
        <dbReference type="Pfam" id="PF00535"/>
    </source>
</evidence>
<dbReference type="InterPro" id="IPR029044">
    <property type="entry name" value="Nucleotide-diphossugar_trans"/>
</dbReference>
<name>A0ABQ6PUA2_9BACT</name>
<sequence>MKNTPPLLSVVIPVFNCADFLNETIESVFLSSYKSFELILVNDGSVDRSLEICLDWKNLYPDQIRVIHQRNQGPSVARNHGIENANGKYILPLDADDKIHSDYMSEAIDFLEKNPDTKLVYCLAEKFGIKQGPWNLKSFSLSNLALDNMIFVSGVYRKKDWEKTGGYDPRFLWGWEDWEFWINFLKNGGKVYRLPFVGFYYRTRKGSRRKSTDKKGKELTICLLNKKHPEFFERYLNGPLRNPRGSSIYINRIQNFILWINTLILKKGEIEGRKKRVPNFQNSGILKR</sequence>
<dbReference type="EMBL" id="BTPD01000020">
    <property type="protein sequence ID" value="GMQ31549.1"/>
    <property type="molecule type" value="Genomic_DNA"/>
</dbReference>
<evidence type="ECO:0000259" key="3">
    <source>
        <dbReference type="Pfam" id="PF02709"/>
    </source>
</evidence>
<keyword evidence="5" id="KW-1185">Reference proteome</keyword>
<dbReference type="Pfam" id="PF00535">
    <property type="entry name" value="Glycos_transf_2"/>
    <property type="match status" value="1"/>
</dbReference>
<evidence type="ECO:0000313" key="4">
    <source>
        <dbReference type="EMBL" id="GMQ31549.1"/>
    </source>
</evidence>
<dbReference type="CDD" id="cd00761">
    <property type="entry name" value="Glyco_tranf_GTA_type"/>
    <property type="match status" value="1"/>
</dbReference>
<dbReference type="PANTHER" id="PTHR43685">
    <property type="entry name" value="GLYCOSYLTRANSFERASE"/>
    <property type="match status" value="1"/>
</dbReference>
<comment type="caution">
    <text evidence="4">The sequence shown here is derived from an EMBL/GenBank/DDBJ whole genome shotgun (WGS) entry which is preliminary data.</text>
</comment>
<dbReference type="Pfam" id="PF02709">
    <property type="entry name" value="Glyco_transf_7C"/>
    <property type="match status" value="1"/>
</dbReference>
<keyword evidence="1" id="KW-0808">Transferase</keyword>
<evidence type="ECO:0000313" key="5">
    <source>
        <dbReference type="Proteomes" id="UP001338309"/>
    </source>
</evidence>
<dbReference type="PANTHER" id="PTHR43685:SF2">
    <property type="entry name" value="GLYCOSYLTRANSFERASE 2-LIKE DOMAIN-CONTAINING PROTEIN"/>
    <property type="match status" value="1"/>
</dbReference>
<feature type="domain" description="Glycosyltransferase 2-like" evidence="2">
    <location>
        <begin position="9"/>
        <end position="137"/>
    </location>
</feature>
<gene>
    <name evidence="4" type="ORF">Aconfl_41940</name>
</gene>